<keyword evidence="2" id="KW-1185">Reference proteome</keyword>
<dbReference type="EMBL" id="CM023484">
    <property type="protein sequence ID" value="KAH6933612.1"/>
    <property type="molecule type" value="Genomic_DNA"/>
</dbReference>
<reference evidence="1" key="1">
    <citation type="submission" date="2020-05" db="EMBL/GenBank/DDBJ databases">
        <title>Large-scale comparative analyses of tick genomes elucidate their genetic diversity and vector capacities.</title>
        <authorList>
            <person name="Jia N."/>
            <person name="Wang J."/>
            <person name="Shi W."/>
            <person name="Du L."/>
            <person name="Sun Y."/>
            <person name="Zhan W."/>
            <person name="Jiang J."/>
            <person name="Wang Q."/>
            <person name="Zhang B."/>
            <person name="Ji P."/>
            <person name="Sakyi L.B."/>
            <person name="Cui X."/>
            <person name="Yuan T."/>
            <person name="Jiang B."/>
            <person name="Yang W."/>
            <person name="Lam T.T.-Y."/>
            <person name="Chang Q."/>
            <person name="Ding S."/>
            <person name="Wang X."/>
            <person name="Zhu J."/>
            <person name="Ruan X."/>
            <person name="Zhao L."/>
            <person name="Wei J."/>
            <person name="Que T."/>
            <person name="Du C."/>
            <person name="Cheng J."/>
            <person name="Dai P."/>
            <person name="Han X."/>
            <person name="Huang E."/>
            <person name="Gao Y."/>
            <person name="Liu J."/>
            <person name="Shao H."/>
            <person name="Ye R."/>
            <person name="Li L."/>
            <person name="Wei W."/>
            <person name="Wang X."/>
            <person name="Wang C."/>
            <person name="Yang T."/>
            <person name="Huo Q."/>
            <person name="Li W."/>
            <person name="Guo W."/>
            <person name="Chen H."/>
            <person name="Zhou L."/>
            <person name="Ni X."/>
            <person name="Tian J."/>
            <person name="Zhou Y."/>
            <person name="Sheng Y."/>
            <person name="Liu T."/>
            <person name="Pan Y."/>
            <person name="Xia L."/>
            <person name="Li J."/>
            <person name="Zhao F."/>
            <person name="Cao W."/>
        </authorList>
    </citation>
    <scope>NUCLEOTIDE SEQUENCE</scope>
    <source>
        <strain evidence="1">Hyas-2018</strain>
    </source>
</reference>
<evidence type="ECO:0000313" key="1">
    <source>
        <dbReference type="EMBL" id="KAH6933612.1"/>
    </source>
</evidence>
<comment type="caution">
    <text evidence="1">The sequence shown here is derived from an EMBL/GenBank/DDBJ whole genome shotgun (WGS) entry which is preliminary data.</text>
</comment>
<name>A0ACB7SHS0_HYAAI</name>
<proteinExistence type="predicted"/>
<accession>A0ACB7SHS0</accession>
<dbReference type="Proteomes" id="UP000821845">
    <property type="component" value="Chromosome 4"/>
</dbReference>
<gene>
    <name evidence="1" type="ORF">HPB50_016800</name>
</gene>
<protein>
    <submittedName>
        <fullName evidence="1">Uncharacterized protein</fullName>
    </submittedName>
</protein>
<sequence>MDEQGMNEKNRAVCFLQQRPVNVFSRAFEKQNTYFETVHYLRRRAVRYDKYSSSPHHGVLLRHLRRVTTELLNANMLTLSVVEFEVTTVTEIVVQHSRSSSRASGVESPAVATPSKDRAGSDFDSRRGGRACRRPRRPWTTRVPTANRRKVL</sequence>
<organism evidence="1 2">
    <name type="scientific">Hyalomma asiaticum</name>
    <name type="common">Tick</name>
    <dbReference type="NCBI Taxonomy" id="266040"/>
    <lineage>
        <taxon>Eukaryota</taxon>
        <taxon>Metazoa</taxon>
        <taxon>Ecdysozoa</taxon>
        <taxon>Arthropoda</taxon>
        <taxon>Chelicerata</taxon>
        <taxon>Arachnida</taxon>
        <taxon>Acari</taxon>
        <taxon>Parasitiformes</taxon>
        <taxon>Ixodida</taxon>
        <taxon>Ixodoidea</taxon>
        <taxon>Ixodidae</taxon>
        <taxon>Hyalomminae</taxon>
        <taxon>Hyalomma</taxon>
    </lineage>
</organism>
<evidence type="ECO:0000313" key="2">
    <source>
        <dbReference type="Proteomes" id="UP000821845"/>
    </source>
</evidence>